<dbReference type="PROSITE" id="PS51257">
    <property type="entry name" value="PROKAR_LIPOPROTEIN"/>
    <property type="match status" value="1"/>
</dbReference>
<sequence>MNTNRLSPQMQEALIKQMTKEAHASQIFLSYGCWADVKGYGGIANFLYRHSQEERNHMIKFMRYILDRGGEARVEAIPAPPENPFNLTDAFNKVFEHEVDNTTAIYEIVNLSFEEKDWATWNFMQWFVKEQIEEEKLALELIDKLKIAGGDSASDESLFTLDKALESAPDDVSLPQEATAENPS</sequence>
<keyword evidence="5 7" id="KW-0408">Iron</keyword>
<accession>A0A085BFF0</accession>
<dbReference type="STRING" id="421072.SAMN04488097_0579"/>
<comment type="function">
    <text evidence="6">May alleviate iron toxicity in the presence of oxygen.</text>
</comment>
<dbReference type="OrthoDB" id="9801481at2"/>
<dbReference type="InterPro" id="IPR041719">
    <property type="entry name" value="Ferritin_prok"/>
</dbReference>
<keyword evidence="10" id="KW-0808">Transferase</keyword>
<dbReference type="GO" id="GO:0006879">
    <property type="term" value="P:intracellular iron ion homeostasis"/>
    <property type="evidence" value="ECO:0007669"/>
    <property type="project" value="UniProtKB-KW"/>
</dbReference>
<dbReference type="GO" id="GO:0008199">
    <property type="term" value="F:ferric iron binding"/>
    <property type="evidence" value="ECO:0007669"/>
    <property type="project" value="InterPro"/>
</dbReference>
<dbReference type="GO" id="GO:0005737">
    <property type="term" value="C:cytoplasm"/>
    <property type="evidence" value="ECO:0007669"/>
    <property type="project" value="UniProtKB-SubCell"/>
</dbReference>
<feature type="binding site" evidence="7">
    <location>
        <position position="57"/>
    </location>
    <ligand>
        <name>Fe cation</name>
        <dbReference type="ChEBI" id="CHEBI:24875"/>
        <label>1</label>
    </ligand>
</feature>
<comment type="subcellular location">
    <subcellularLocation>
        <location evidence="8">Cytoplasm</location>
    </subcellularLocation>
</comment>
<evidence type="ECO:0000256" key="6">
    <source>
        <dbReference type="ARBA" id="ARBA00054546"/>
    </source>
</evidence>
<evidence type="ECO:0000313" key="11">
    <source>
        <dbReference type="Proteomes" id="UP000028623"/>
    </source>
</evidence>
<dbReference type="SUPFAM" id="SSF47240">
    <property type="entry name" value="Ferritin-like"/>
    <property type="match status" value="1"/>
</dbReference>
<gene>
    <name evidence="10" type="ORF">IO89_13400</name>
</gene>
<dbReference type="InterPro" id="IPR008331">
    <property type="entry name" value="Ferritin_DPS_dom"/>
</dbReference>
<evidence type="ECO:0000256" key="3">
    <source>
        <dbReference type="ARBA" id="ARBA00022723"/>
    </source>
</evidence>
<dbReference type="RefSeq" id="WP_034976960.1">
    <property type="nucleotide sequence ID" value="NZ_FOFI01000001.1"/>
</dbReference>
<reference evidence="10 11" key="1">
    <citation type="submission" date="2014-07" db="EMBL/GenBank/DDBJ databases">
        <title>Epilithonimonas lactis LMG 22401 Genome.</title>
        <authorList>
            <person name="Pipes S.E."/>
            <person name="Stropko S.J."/>
        </authorList>
    </citation>
    <scope>NUCLEOTIDE SEQUENCE [LARGE SCALE GENOMIC DNA]</scope>
    <source>
        <strain evidence="10 11">LMG 24401</strain>
    </source>
</reference>
<dbReference type="Gene3D" id="1.20.1260.10">
    <property type="match status" value="1"/>
</dbReference>
<dbReference type="EMBL" id="JPLY01000004">
    <property type="protein sequence ID" value="KFC21195.1"/>
    <property type="molecule type" value="Genomic_DNA"/>
</dbReference>
<dbReference type="GO" id="GO:0042802">
    <property type="term" value="F:identical protein binding"/>
    <property type="evidence" value="ECO:0007669"/>
    <property type="project" value="UniProtKB-ARBA"/>
</dbReference>
<dbReference type="PANTHER" id="PTHR11431:SF127">
    <property type="entry name" value="BACTERIAL NON-HEME FERRITIN"/>
    <property type="match status" value="1"/>
</dbReference>
<evidence type="ECO:0000256" key="8">
    <source>
        <dbReference type="RuleBase" id="RU361145"/>
    </source>
</evidence>
<keyword evidence="3 7" id="KW-0479">Metal-binding</keyword>
<proteinExistence type="inferred from homology"/>
<feature type="binding site" evidence="7">
    <location>
        <position position="21"/>
    </location>
    <ligand>
        <name>Fe cation</name>
        <dbReference type="ChEBI" id="CHEBI:24875"/>
        <label>1</label>
    </ligand>
</feature>
<name>A0A085BFF0_9FLAO</name>
<dbReference type="GO" id="GO:0006826">
    <property type="term" value="P:iron ion transport"/>
    <property type="evidence" value="ECO:0007669"/>
    <property type="project" value="InterPro"/>
</dbReference>
<dbReference type="GO" id="GO:0016301">
    <property type="term" value="F:kinase activity"/>
    <property type="evidence" value="ECO:0007669"/>
    <property type="project" value="UniProtKB-KW"/>
</dbReference>
<dbReference type="eggNOG" id="COG1528">
    <property type="taxonomic scope" value="Bacteria"/>
</dbReference>
<evidence type="ECO:0000256" key="1">
    <source>
        <dbReference type="ARBA" id="ARBA00006950"/>
    </source>
</evidence>
<dbReference type="EC" id="1.16.3.2" evidence="8"/>
<dbReference type="InterPro" id="IPR012347">
    <property type="entry name" value="Ferritin-like"/>
</dbReference>
<dbReference type="Proteomes" id="UP000028623">
    <property type="component" value="Unassembled WGS sequence"/>
</dbReference>
<comment type="catalytic activity">
    <reaction evidence="8">
        <text>4 Fe(2+) + O2 + 6 H2O = 4 iron(III) oxide-hydroxide + 12 H(+)</text>
        <dbReference type="Rhea" id="RHEA:11972"/>
        <dbReference type="ChEBI" id="CHEBI:15377"/>
        <dbReference type="ChEBI" id="CHEBI:15378"/>
        <dbReference type="ChEBI" id="CHEBI:15379"/>
        <dbReference type="ChEBI" id="CHEBI:29033"/>
        <dbReference type="ChEBI" id="CHEBI:78619"/>
        <dbReference type="EC" id="1.16.3.2"/>
    </reaction>
</comment>
<dbReference type="GO" id="GO:0016491">
    <property type="term" value="F:oxidoreductase activity"/>
    <property type="evidence" value="ECO:0007669"/>
    <property type="project" value="UniProtKB-KW"/>
</dbReference>
<evidence type="ECO:0000256" key="7">
    <source>
        <dbReference type="PIRSR" id="PIRSR601519-1"/>
    </source>
</evidence>
<feature type="domain" description="Ferritin-like diiron" evidence="9">
    <location>
        <begin position="4"/>
        <end position="149"/>
    </location>
</feature>
<dbReference type="FunFam" id="1.20.1260.10:FF:000001">
    <property type="entry name" value="Non-heme ferritin"/>
    <property type="match status" value="1"/>
</dbReference>
<evidence type="ECO:0000313" key="10">
    <source>
        <dbReference type="EMBL" id="KFC21195.1"/>
    </source>
</evidence>
<keyword evidence="2 8" id="KW-0409">Iron storage</keyword>
<dbReference type="InterPro" id="IPR009040">
    <property type="entry name" value="Ferritin-like_diiron"/>
</dbReference>
<dbReference type="AlphaFoldDB" id="A0A085BFF0"/>
<evidence type="ECO:0000256" key="4">
    <source>
        <dbReference type="ARBA" id="ARBA00023002"/>
    </source>
</evidence>
<evidence type="ECO:0000256" key="2">
    <source>
        <dbReference type="ARBA" id="ARBA00022434"/>
    </source>
</evidence>
<dbReference type="CDD" id="cd01055">
    <property type="entry name" value="Nonheme_Ferritin"/>
    <property type="match status" value="1"/>
</dbReference>
<dbReference type="PANTHER" id="PTHR11431">
    <property type="entry name" value="FERRITIN"/>
    <property type="match status" value="1"/>
</dbReference>
<dbReference type="Pfam" id="PF00210">
    <property type="entry name" value="Ferritin"/>
    <property type="match status" value="1"/>
</dbReference>
<evidence type="ECO:0000259" key="9">
    <source>
        <dbReference type="PROSITE" id="PS50905"/>
    </source>
</evidence>
<keyword evidence="8" id="KW-0963">Cytoplasm</keyword>
<comment type="similarity">
    <text evidence="1 8">Belongs to the ferritin family. Prokaryotic subfamily.</text>
</comment>
<evidence type="ECO:0000256" key="5">
    <source>
        <dbReference type="ARBA" id="ARBA00023004"/>
    </source>
</evidence>
<dbReference type="PROSITE" id="PS50905">
    <property type="entry name" value="FERRITIN_LIKE"/>
    <property type="match status" value="1"/>
</dbReference>
<organism evidence="10 11">
    <name type="scientific">Epilithonimonas lactis</name>
    <dbReference type="NCBI Taxonomy" id="421072"/>
    <lineage>
        <taxon>Bacteria</taxon>
        <taxon>Pseudomonadati</taxon>
        <taxon>Bacteroidota</taxon>
        <taxon>Flavobacteriia</taxon>
        <taxon>Flavobacteriales</taxon>
        <taxon>Weeksellaceae</taxon>
        <taxon>Chryseobacterium group</taxon>
        <taxon>Epilithonimonas</taxon>
    </lineage>
</organism>
<dbReference type="InterPro" id="IPR001519">
    <property type="entry name" value="Ferritin"/>
</dbReference>
<feature type="binding site" evidence="7">
    <location>
        <position position="54"/>
    </location>
    <ligand>
        <name>Fe cation</name>
        <dbReference type="ChEBI" id="CHEBI:24875"/>
        <label>1</label>
    </ligand>
</feature>
<keyword evidence="11" id="KW-1185">Reference proteome</keyword>
<feature type="binding site" evidence="7">
    <location>
        <position position="131"/>
    </location>
    <ligand>
        <name>Fe cation</name>
        <dbReference type="ChEBI" id="CHEBI:24875"/>
        <label>1</label>
    </ligand>
</feature>
<comment type="caution">
    <text evidence="10">The sequence shown here is derived from an EMBL/GenBank/DDBJ whole genome shotgun (WGS) entry which is preliminary data.</text>
</comment>
<feature type="binding site" evidence="7">
    <location>
        <position position="98"/>
    </location>
    <ligand>
        <name>Fe cation</name>
        <dbReference type="ChEBI" id="CHEBI:24875"/>
        <label>1</label>
    </ligand>
</feature>
<dbReference type="GO" id="GO:0008198">
    <property type="term" value="F:ferrous iron binding"/>
    <property type="evidence" value="ECO:0007669"/>
    <property type="project" value="TreeGrafter"/>
</dbReference>
<protein>
    <recommendedName>
        <fullName evidence="8">Ferritin</fullName>
        <ecNumber evidence="8">1.16.3.2</ecNumber>
    </recommendedName>
</protein>
<keyword evidence="4" id="KW-0560">Oxidoreductase</keyword>
<comment type="function">
    <text evidence="8">Iron-storage protein.</text>
</comment>
<dbReference type="InterPro" id="IPR009078">
    <property type="entry name" value="Ferritin-like_SF"/>
</dbReference>
<keyword evidence="10" id="KW-0418">Kinase</keyword>